<accession>A0A0T6BTM3</accession>
<dbReference type="EMBL" id="JARRTL010000037">
    <property type="protein sequence ID" value="MEC0487814.1"/>
    <property type="molecule type" value="Genomic_DNA"/>
</dbReference>
<dbReference type="RefSeq" id="WP_048355003.1">
    <property type="nucleotide sequence ID" value="NZ_JARRTL010000037.1"/>
</dbReference>
<dbReference type="Proteomes" id="UP001341297">
    <property type="component" value="Unassembled WGS sequence"/>
</dbReference>
<organism evidence="1 3">
    <name type="scientific">Bacillus glycinifermentans</name>
    <dbReference type="NCBI Taxonomy" id="1664069"/>
    <lineage>
        <taxon>Bacteria</taxon>
        <taxon>Bacillati</taxon>
        <taxon>Bacillota</taxon>
        <taxon>Bacilli</taxon>
        <taxon>Bacillales</taxon>
        <taxon>Bacillaceae</taxon>
        <taxon>Bacillus</taxon>
    </lineage>
</organism>
<protein>
    <submittedName>
        <fullName evidence="1">Uncharacterized protein</fullName>
    </submittedName>
</protein>
<proteinExistence type="predicted"/>
<reference evidence="2 4" key="3">
    <citation type="submission" date="2023-03" db="EMBL/GenBank/DDBJ databases">
        <title>Agriculturally important microbes genome sequencing.</title>
        <authorList>
            <person name="Dunlap C."/>
        </authorList>
    </citation>
    <scope>NUCLEOTIDE SEQUENCE [LARGE SCALE GENOMIC DNA]</scope>
    <source>
        <strain evidence="2 4">CBP-3203</strain>
    </source>
</reference>
<dbReference type="EMBL" id="LECW02000005">
    <property type="protein sequence ID" value="KRT94826.1"/>
    <property type="molecule type" value="Genomic_DNA"/>
</dbReference>
<evidence type="ECO:0000313" key="3">
    <source>
        <dbReference type="Proteomes" id="UP000036168"/>
    </source>
</evidence>
<reference evidence="1 3" key="1">
    <citation type="journal article" date="2015" name="Int. J. Syst. Evol. Microbiol.">
        <title>Bacillus glycinifermentans sp. nov., isolated from fermented soybean paste.</title>
        <authorList>
            <person name="Kim S.J."/>
            <person name="Dunlap C.A."/>
            <person name="Kwon S.W."/>
            <person name="Rooney A.P."/>
        </authorList>
    </citation>
    <scope>NUCLEOTIDE SEQUENCE [LARGE SCALE GENOMIC DNA]</scope>
    <source>
        <strain evidence="1 3">GO-13</strain>
    </source>
</reference>
<keyword evidence="4" id="KW-1185">Reference proteome</keyword>
<reference evidence="1" key="2">
    <citation type="submission" date="2015-10" db="EMBL/GenBank/DDBJ databases">
        <authorList>
            <person name="Gilbert D.G."/>
        </authorList>
    </citation>
    <scope>NUCLEOTIDE SEQUENCE</scope>
    <source>
        <strain evidence="1">GO-13</strain>
    </source>
</reference>
<sequence>MKFYLKIAHSAPSEEVKQHNGPAEYARIVFVVQHLFIKSGDAEPWEDLFEPLNSLSVYDLNQAILKGYVIKEAAAKCQK</sequence>
<evidence type="ECO:0000313" key="1">
    <source>
        <dbReference type="EMBL" id="KRT94826.1"/>
    </source>
</evidence>
<evidence type="ECO:0000313" key="2">
    <source>
        <dbReference type="EMBL" id="MEC0487814.1"/>
    </source>
</evidence>
<dbReference type="AlphaFoldDB" id="A0A0T6BTM3"/>
<gene>
    <name evidence="1" type="ORF">AB447_214340</name>
    <name evidence="2" type="ORF">P8828_24010</name>
</gene>
<evidence type="ECO:0000313" key="4">
    <source>
        <dbReference type="Proteomes" id="UP001341297"/>
    </source>
</evidence>
<comment type="caution">
    <text evidence="1">The sequence shown here is derived from an EMBL/GenBank/DDBJ whole genome shotgun (WGS) entry which is preliminary data.</text>
</comment>
<dbReference type="Proteomes" id="UP000036168">
    <property type="component" value="Unassembled WGS sequence"/>
</dbReference>
<name>A0A0T6BTM3_9BACI</name>